<dbReference type="AlphaFoldDB" id="A0A382R6T5"/>
<reference evidence="1" key="1">
    <citation type="submission" date="2018-05" db="EMBL/GenBank/DDBJ databases">
        <authorList>
            <person name="Lanie J.A."/>
            <person name="Ng W.-L."/>
            <person name="Kazmierczak K.M."/>
            <person name="Andrzejewski T.M."/>
            <person name="Davidsen T.M."/>
            <person name="Wayne K.J."/>
            <person name="Tettelin H."/>
            <person name="Glass J.I."/>
            <person name="Rusch D."/>
            <person name="Podicherti R."/>
            <person name="Tsui H.-C.T."/>
            <person name="Winkler M.E."/>
        </authorList>
    </citation>
    <scope>NUCLEOTIDE SEQUENCE</scope>
</reference>
<evidence type="ECO:0008006" key="2">
    <source>
        <dbReference type="Google" id="ProtNLM"/>
    </source>
</evidence>
<protein>
    <recommendedName>
        <fullName evidence="2">Fumarate lyase N-terminal domain-containing protein</fullName>
    </recommendedName>
</protein>
<dbReference type="SUPFAM" id="SSF48557">
    <property type="entry name" value="L-aspartase-like"/>
    <property type="match status" value="1"/>
</dbReference>
<dbReference type="GO" id="GO:0005829">
    <property type="term" value="C:cytosol"/>
    <property type="evidence" value="ECO:0007669"/>
    <property type="project" value="TreeGrafter"/>
</dbReference>
<name>A0A382R6T5_9ZZZZ</name>
<dbReference type="PANTHER" id="PTHR43814">
    <property type="entry name" value="ARGININOSUCCINATE LYASE"/>
    <property type="match status" value="1"/>
</dbReference>
<accession>A0A382R6T5</accession>
<dbReference type="InterPro" id="IPR008948">
    <property type="entry name" value="L-Aspartase-like"/>
</dbReference>
<organism evidence="1">
    <name type="scientific">marine metagenome</name>
    <dbReference type="NCBI Taxonomy" id="408172"/>
    <lineage>
        <taxon>unclassified sequences</taxon>
        <taxon>metagenomes</taxon>
        <taxon>ecological metagenomes</taxon>
    </lineage>
</organism>
<dbReference type="PANTHER" id="PTHR43814:SF1">
    <property type="entry name" value="ARGININOSUCCINATE LYASE"/>
    <property type="match status" value="1"/>
</dbReference>
<proteinExistence type="predicted"/>
<dbReference type="GO" id="GO:0004056">
    <property type="term" value="F:argininosuccinate lyase activity"/>
    <property type="evidence" value="ECO:0007669"/>
    <property type="project" value="InterPro"/>
</dbReference>
<dbReference type="Gene3D" id="1.10.275.10">
    <property type="entry name" value="Fumarase/aspartase (N-terminal domain)"/>
    <property type="match status" value="1"/>
</dbReference>
<sequence>MGYTASIHYDWRLYKEDIAGSIAHVRMLGDQGVINPEEAKTIITGLEAIRSEIAEEVFP</sequence>
<dbReference type="EMBL" id="UINC01119210">
    <property type="protein sequence ID" value="SVC92867.1"/>
    <property type="molecule type" value="Genomic_DNA"/>
</dbReference>
<dbReference type="GO" id="GO:0042450">
    <property type="term" value="P:L-arginine biosynthetic process via ornithine"/>
    <property type="evidence" value="ECO:0007669"/>
    <property type="project" value="InterPro"/>
</dbReference>
<gene>
    <name evidence="1" type="ORF">METZ01_LOCUS345721</name>
</gene>
<evidence type="ECO:0000313" key="1">
    <source>
        <dbReference type="EMBL" id="SVC92867.1"/>
    </source>
</evidence>
<feature type="non-terminal residue" evidence="1">
    <location>
        <position position="59"/>
    </location>
</feature>
<dbReference type="InterPro" id="IPR009049">
    <property type="entry name" value="Argininosuccinate_lyase"/>
</dbReference>
<dbReference type="InterPro" id="IPR024083">
    <property type="entry name" value="Fumarase/histidase_N"/>
</dbReference>